<dbReference type="InterPro" id="IPR000160">
    <property type="entry name" value="GGDEF_dom"/>
</dbReference>
<evidence type="ECO:0000259" key="2">
    <source>
        <dbReference type="PROSITE" id="PS50113"/>
    </source>
</evidence>
<dbReference type="Gene3D" id="3.20.20.450">
    <property type="entry name" value="EAL domain"/>
    <property type="match status" value="1"/>
</dbReference>
<dbReference type="SUPFAM" id="SSF55785">
    <property type="entry name" value="PYP-like sensor domain (PAS domain)"/>
    <property type="match status" value="1"/>
</dbReference>
<dbReference type="InterPro" id="IPR043128">
    <property type="entry name" value="Rev_trsase/Diguanyl_cyclase"/>
</dbReference>
<dbReference type="PROSITE" id="PS50887">
    <property type="entry name" value="GGDEF"/>
    <property type="match status" value="1"/>
</dbReference>
<dbReference type="EMBL" id="AEGR01000029">
    <property type="protein sequence ID" value="EGI78109.1"/>
    <property type="molecule type" value="Genomic_DNA"/>
</dbReference>
<feature type="domain" description="PAC" evidence="2">
    <location>
        <begin position="412"/>
        <end position="465"/>
    </location>
</feature>
<dbReference type="Pfam" id="PF08447">
    <property type="entry name" value="PAS_3"/>
    <property type="match status" value="1"/>
</dbReference>
<dbReference type="PROSITE" id="PS50113">
    <property type="entry name" value="PAC"/>
    <property type="match status" value="1"/>
</dbReference>
<dbReference type="InterPro" id="IPR052155">
    <property type="entry name" value="Biofilm_reg_signaling"/>
</dbReference>
<dbReference type="Pfam" id="PF00563">
    <property type="entry name" value="EAL"/>
    <property type="match status" value="1"/>
</dbReference>
<keyword evidence="1" id="KW-0812">Transmembrane</keyword>
<dbReference type="Gene3D" id="3.30.70.270">
    <property type="match status" value="1"/>
</dbReference>
<dbReference type="InterPro" id="IPR013655">
    <property type="entry name" value="PAS_fold_3"/>
</dbReference>
<dbReference type="eggNOG" id="COG5001">
    <property type="taxonomic scope" value="Bacteria"/>
</dbReference>
<dbReference type="InterPro" id="IPR001633">
    <property type="entry name" value="EAL_dom"/>
</dbReference>
<proteinExistence type="predicted"/>
<dbReference type="InterPro" id="IPR000014">
    <property type="entry name" value="PAS"/>
</dbReference>
<keyword evidence="1" id="KW-1133">Transmembrane helix</keyword>
<dbReference type="InterPro" id="IPR035965">
    <property type="entry name" value="PAS-like_dom_sf"/>
</dbReference>
<dbReference type="CDD" id="cd01948">
    <property type="entry name" value="EAL"/>
    <property type="match status" value="1"/>
</dbReference>
<name>F3KPU1_9BURK</name>
<comment type="caution">
    <text evidence="5">The sequence shown here is derived from an EMBL/GenBank/DDBJ whole genome shotgun (WGS) entry which is preliminary data.</text>
</comment>
<dbReference type="PANTHER" id="PTHR44757">
    <property type="entry name" value="DIGUANYLATE CYCLASE DGCP"/>
    <property type="match status" value="1"/>
</dbReference>
<dbReference type="FunFam" id="3.20.20.450:FF:000001">
    <property type="entry name" value="Cyclic di-GMP phosphodiesterase yahA"/>
    <property type="match status" value="1"/>
</dbReference>
<dbReference type="NCBIfam" id="TIGR00254">
    <property type="entry name" value="GGDEF"/>
    <property type="match status" value="1"/>
</dbReference>
<dbReference type="Pfam" id="PF00990">
    <property type="entry name" value="GGDEF"/>
    <property type="match status" value="1"/>
</dbReference>
<dbReference type="InterPro" id="IPR000700">
    <property type="entry name" value="PAS-assoc_C"/>
</dbReference>
<dbReference type="InterPro" id="IPR001610">
    <property type="entry name" value="PAC"/>
</dbReference>
<dbReference type="STRING" id="887062.HGR_02268"/>
<dbReference type="SMART" id="SM00086">
    <property type="entry name" value="PAC"/>
    <property type="match status" value="1"/>
</dbReference>
<feature type="domain" description="GGDEF" evidence="4">
    <location>
        <begin position="497"/>
        <end position="635"/>
    </location>
</feature>
<evidence type="ECO:0000313" key="5">
    <source>
        <dbReference type="EMBL" id="EGI78109.1"/>
    </source>
</evidence>
<dbReference type="Gene3D" id="3.30.450.20">
    <property type="entry name" value="PAS domain"/>
    <property type="match status" value="2"/>
</dbReference>
<gene>
    <name evidence="5" type="ORF">HGR_02268</name>
</gene>
<organism evidence="5 6">
    <name type="scientific">Hylemonella gracilis ATCC 19624</name>
    <dbReference type="NCBI Taxonomy" id="887062"/>
    <lineage>
        <taxon>Bacteria</taxon>
        <taxon>Pseudomonadati</taxon>
        <taxon>Pseudomonadota</taxon>
        <taxon>Betaproteobacteria</taxon>
        <taxon>Burkholderiales</taxon>
        <taxon>Comamonadaceae</taxon>
        <taxon>Hylemonella</taxon>
    </lineage>
</organism>
<sequence length="907" mass="100715">MNHARERMPLNASAQRSRIEWIVAGLLVLLSILLCVFSVLSERNLVHSLASERLTGQALAIEGGLLRRMKSARATLFQIREAWQSSDRAASTVLLTAFSSLVHGVRRAVIMDREGKVLLSGGRMAPSRISEADDLRGLADMKDADTVYTRVLTDSQTGGGTLRLILPILDAWGRPRHFVVAELSADYFNMLQRMALETDDTWSSLSMADGTLLGLLASDPRTAQAAATWRLDTTASAVRSSPVPGVHIVDVAGQPRRLLVRRTVGSRELMLDQPLVLTLSRELSPLDGPWQRLATVYAITLAVLILAGCGMLRLAQIRRARWDGLMHAQDHERIEHLQRMELALEGAVLGLWELSIPDDHMRVDARAAAIQGYQFGEIEARGFDWRADLHPDDADFFLQQFAQHLGGNTSKFEVECRLRRKDGGWVWVQCLGRVIQRDASGQPLHVLGTRMDISARKQHETEIERLAFYDSLTGLPNRRLLHERLDRGLVASEERGQIGAIVLIDLDNFKSLNDTLGHDLGDQLLVSVSARLRQIVRAQDTVARLGGDEFVLLLESLGGSWAEARRNAETLGRNLLQRLSHPYHLADRQIYSTPSLGITLFAGGSSKLDDLLRQADMAMYEAKAQGRNTLSFFEPEMQAHTSANAQLQSDLHRALERCELLLHYQPILDRKRRIIGVESLVRWQHPEMGMVSPARFIPVAEQCGLILPLGDWVLEQTCRQLVAWAAHASTAELFAAVNISARQLSQPDFVVKVLETVRRTGASPSRLKLELTESMFLLDVEGVIEKMAALKRHGIGFSLDDFGTGYSSLCYLQRLPLDRLKIDKSFVSDLPDNANSAAIGAAIIGLAHNLGLQVIAEGVENQEQWQFLLEGQCDAFQGYLFAPPLPVEELDRRLSLGSDQNALDVSA</sequence>
<keyword evidence="1" id="KW-0472">Membrane</keyword>
<feature type="transmembrane region" description="Helical" evidence="1">
    <location>
        <begin position="21"/>
        <end position="40"/>
    </location>
</feature>
<dbReference type="CDD" id="cd18773">
    <property type="entry name" value="PDC1_HK_sensor"/>
    <property type="match status" value="1"/>
</dbReference>
<accession>F3KPU1</accession>
<evidence type="ECO:0000256" key="1">
    <source>
        <dbReference type="SAM" id="Phobius"/>
    </source>
</evidence>
<dbReference type="CDD" id="cd00130">
    <property type="entry name" value="PAS"/>
    <property type="match status" value="1"/>
</dbReference>
<dbReference type="InterPro" id="IPR029787">
    <property type="entry name" value="Nucleotide_cyclase"/>
</dbReference>
<evidence type="ECO:0000259" key="3">
    <source>
        <dbReference type="PROSITE" id="PS50883"/>
    </source>
</evidence>
<keyword evidence="6" id="KW-1185">Reference proteome</keyword>
<dbReference type="InterPro" id="IPR035919">
    <property type="entry name" value="EAL_sf"/>
</dbReference>
<dbReference type="AlphaFoldDB" id="F3KPU1"/>
<dbReference type="PROSITE" id="PS50883">
    <property type="entry name" value="EAL"/>
    <property type="match status" value="1"/>
</dbReference>
<evidence type="ECO:0000259" key="4">
    <source>
        <dbReference type="PROSITE" id="PS50887"/>
    </source>
</evidence>
<dbReference type="SUPFAM" id="SSF141868">
    <property type="entry name" value="EAL domain-like"/>
    <property type="match status" value="1"/>
</dbReference>
<reference evidence="5 6" key="1">
    <citation type="journal article" date="2011" name="EMBO J.">
        <title>Structural diversity of bacterial flagellar motors.</title>
        <authorList>
            <person name="Chen S."/>
            <person name="Beeby M."/>
            <person name="Murphy G.E."/>
            <person name="Leadbetter J.R."/>
            <person name="Hendrixson D.R."/>
            <person name="Briegel A."/>
            <person name="Li Z."/>
            <person name="Shi J."/>
            <person name="Tocheva E.I."/>
            <person name="Muller A."/>
            <person name="Dobro M.J."/>
            <person name="Jensen G.J."/>
        </authorList>
    </citation>
    <scope>NUCLEOTIDE SEQUENCE [LARGE SCALE GENOMIC DNA]</scope>
    <source>
        <strain evidence="5 6">ATCC 19624</strain>
    </source>
</reference>
<feature type="domain" description="EAL" evidence="3">
    <location>
        <begin position="644"/>
        <end position="898"/>
    </location>
</feature>
<dbReference type="SUPFAM" id="SSF55073">
    <property type="entry name" value="Nucleotide cyclase"/>
    <property type="match status" value="1"/>
</dbReference>
<dbReference type="SMART" id="SM00267">
    <property type="entry name" value="GGDEF"/>
    <property type="match status" value="1"/>
</dbReference>
<evidence type="ECO:0000313" key="6">
    <source>
        <dbReference type="Proteomes" id="UP000016368"/>
    </source>
</evidence>
<dbReference type="NCBIfam" id="TIGR00229">
    <property type="entry name" value="sensory_box"/>
    <property type="match status" value="1"/>
</dbReference>
<dbReference type="RefSeq" id="WP_006296427.1">
    <property type="nucleotide sequence ID" value="NZ_AEGR01000029.1"/>
</dbReference>
<dbReference type="PANTHER" id="PTHR44757:SF2">
    <property type="entry name" value="BIOFILM ARCHITECTURE MAINTENANCE PROTEIN MBAA"/>
    <property type="match status" value="1"/>
</dbReference>
<dbReference type="Proteomes" id="UP000016368">
    <property type="component" value="Unassembled WGS sequence"/>
</dbReference>
<protein>
    <submittedName>
        <fullName evidence="5">Diguanylate cyclase/phosphodiesterase</fullName>
    </submittedName>
</protein>
<dbReference type="SMART" id="SM00052">
    <property type="entry name" value="EAL"/>
    <property type="match status" value="1"/>
</dbReference>
<dbReference type="CDD" id="cd01949">
    <property type="entry name" value="GGDEF"/>
    <property type="match status" value="1"/>
</dbReference>